<dbReference type="EMBL" id="JBBLZC010000021">
    <property type="protein sequence ID" value="MEK0085082.1"/>
    <property type="molecule type" value="Genomic_DNA"/>
</dbReference>
<dbReference type="Pfam" id="PF08447">
    <property type="entry name" value="PAS_3"/>
    <property type="match status" value="2"/>
</dbReference>
<evidence type="ECO:0000256" key="15">
    <source>
        <dbReference type="ARBA" id="ARBA00023170"/>
    </source>
</evidence>
<organism evidence="18 19">
    <name type="scientific">Benzoatithermus flavus</name>
    <dbReference type="NCBI Taxonomy" id="3108223"/>
    <lineage>
        <taxon>Bacteria</taxon>
        <taxon>Pseudomonadati</taxon>
        <taxon>Pseudomonadota</taxon>
        <taxon>Alphaproteobacteria</taxon>
        <taxon>Geminicoccales</taxon>
        <taxon>Geminicoccaceae</taxon>
        <taxon>Benzoatithermus</taxon>
    </lineage>
</organism>
<dbReference type="PANTHER" id="PTHR41523:SF8">
    <property type="entry name" value="ETHYLENE RESPONSE SENSOR PROTEIN"/>
    <property type="match status" value="1"/>
</dbReference>
<evidence type="ECO:0000256" key="3">
    <source>
        <dbReference type="ARBA" id="ARBA00022543"/>
    </source>
</evidence>
<keyword evidence="7" id="KW-0288">FMN</keyword>
<dbReference type="SUPFAM" id="SSF55785">
    <property type="entry name" value="PYP-like sensor domain (PAS domain)"/>
    <property type="match status" value="3"/>
</dbReference>
<dbReference type="PROSITE" id="PS50112">
    <property type="entry name" value="PAS"/>
    <property type="match status" value="2"/>
</dbReference>
<evidence type="ECO:0000256" key="7">
    <source>
        <dbReference type="ARBA" id="ARBA00022643"/>
    </source>
</evidence>
<evidence type="ECO:0000256" key="10">
    <source>
        <dbReference type="ARBA" id="ARBA00022741"/>
    </source>
</evidence>
<reference evidence="18 19" key="1">
    <citation type="submission" date="2024-01" db="EMBL/GenBank/DDBJ databases">
        <title>Multi-omics insights into the function and evolution of sodium benzoate biodegradation pathways in Benzoatithermus flavus gen. nov., sp. nov. from hot spring.</title>
        <authorList>
            <person name="Hu C.-J."/>
            <person name="Li W.-J."/>
        </authorList>
    </citation>
    <scope>NUCLEOTIDE SEQUENCE [LARGE SCALE GENOMIC DNA]</scope>
    <source>
        <strain evidence="18 19">SYSU G07066</strain>
    </source>
</reference>
<evidence type="ECO:0000256" key="9">
    <source>
        <dbReference type="ARBA" id="ARBA00022737"/>
    </source>
</evidence>
<evidence type="ECO:0000256" key="2">
    <source>
        <dbReference type="ARBA" id="ARBA00012438"/>
    </source>
</evidence>
<dbReference type="InterPro" id="IPR000700">
    <property type="entry name" value="PAS-assoc_C"/>
</dbReference>
<dbReference type="EC" id="2.7.13.3" evidence="2"/>
<evidence type="ECO:0000256" key="6">
    <source>
        <dbReference type="ARBA" id="ARBA00022630"/>
    </source>
</evidence>
<keyword evidence="5" id="KW-0716">Sensory transduction</keyword>
<evidence type="ECO:0000256" key="8">
    <source>
        <dbReference type="ARBA" id="ARBA00022679"/>
    </source>
</evidence>
<keyword evidence="9" id="KW-0677">Repeat</keyword>
<keyword evidence="15" id="KW-0675">Receptor</keyword>
<dbReference type="Pfam" id="PF08448">
    <property type="entry name" value="PAS_4"/>
    <property type="match status" value="1"/>
</dbReference>
<evidence type="ECO:0000259" key="17">
    <source>
        <dbReference type="PROSITE" id="PS50113"/>
    </source>
</evidence>
<accession>A0ABU8XYR4</accession>
<keyword evidence="3" id="KW-0600">Photoreceptor protein</keyword>
<comment type="catalytic activity">
    <reaction evidence="1">
        <text>ATP + protein L-histidine = ADP + protein N-phospho-L-histidine.</text>
        <dbReference type="EC" id="2.7.13.3"/>
    </reaction>
</comment>
<sequence>MEAKLQQIRPVDETSESAQMLETPLDAASAAEWAIDLAGTTFAPSPRLARLFGYPEDRILSRADLRARYHPDDVARVEQLTETVLASGDCRLEYSFRIVLPDGRIRWVYSRGRLFRDARGRPIRAAGIMMDTTESRAAAFERERLGHERDMDRALLEAVMQRMPLGVIVAEAPSGRLILGNEQVARIWRRPFVAAETIEAYDAGYRGFHPDGRPYAPHEWPLARAIAIGEVVDGEEIRFLRGDGTLGIMNVSAAPIRDDAGRIAAGVVVFQDVTERRATEEILRESETRLRLAVEATGLGTWDVDVRTGSRRWSPEFHAIVGLPPETPPDPELFSRLIHPEDRDWVNAAYRAAYEPSGNGRYTAEFRIRRADDGTERWLVATGRVLFDDAGQPVRGIGTIMDVTERKRAEARQQLLLRELSHRVKNTLAVVQSIAARSLGGQRTLTEAREAFMKRLQALASAHDLLTAGHWRGASLRAVLRSELEPYGKRVRATGPDLTLAPEAAQTFALVLHELATNAAKYGALNAPEGRLEVVWELLRPAGDGQEATLRLLWQERDGPPVREPLHHGFGHTLIEQGLRYELGGEVRTEFRPEGLVCELTVPAGRALAEP</sequence>
<dbReference type="NCBIfam" id="TIGR00229">
    <property type="entry name" value="sensory_box"/>
    <property type="match status" value="3"/>
</dbReference>
<dbReference type="InterPro" id="IPR035965">
    <property type="entry name" value="PAS-like_dom_sf"/>
</dbReference>
<keyword evidence="12" id="KW-0067">ATP-binding</keyword>
<dbReference type="InterPro" id="IPR013656">
    <property type="entry name" value="PAS_4"/>
</dbReference>
<keyword evidence="4" id="KW-0597">Phosphoprotein</keyword>
<keyword evidence="11" id="KW-0418">Kinase</keyword>
<evidence type="ECO:0000259" key="16">
    <source>
        <dbReference type="PROSITE" id="PS50112"/>
    </source>
</evidence>
<dbReference type="PANTHER" id="PTHR41523">
    <property type="entry name" value="TWO-COMPONENT SYSTEM SENSOR PROTEIN"/>
    <property type="match status" value="1"/>
</dbReference>
<proteinExistence type="predicted"/>
<dbReference type="InterPro" id="IPR036890">
    <property type="entry name" value="HATPase_C_sf"/>
</dbReference>
<evidence type="ECO:0000256" key="5">
    <source>
        <dbReference type="ARBA" id="ARBA00022606"/>
    </source>
</evidence>
<dbReference type="SMART" id="SM00091">
    <property type="entry name" value="PAS"/>
    <property type="match status" value="3"/>
</dbReference>
<dbReference type="CDD" id="cd00130">
    <property type="entry name" value="PAS"/>
    <property type="match status" value="2"/>
</dbReference>
<keyword evidence="10" id="KW-0547">Nucleotide-binding</keyword>
<dbReference type="Proteomes" id="UP001375743">
    <property type="component" value="Unassembled WGS sequence"/>
</dbReference>
<dbReference type="PROSITE" id="PS50113">
    <property type="entry name" value="PAC"/>
    <property type="match status" value="3"/>
</dbReference>
<feature type="domain" description="PAC" evidence="17">
    <location>
        <begin position="362"/>
        <end position="415"/>
    </location>
</feature>
<evidence type="ECO:0000256" key="4">
    <source>
        <dbReference type="ARBA" id="ARBA00022553"/>
    </source>
</evidence>
<keyword evidence="6" id="KW-0285">Flavoprotein</keyword>
<keyword evidence="13" id="KW-0157">Chromophore</keyword>
<evidence type="ECO:0000313" key="19">
    <source>
        <dbReference type="Proteomes" id="UP001375743"/>
    </source>
</evidence>
<dbReference type="RefSeq" id="WP_418160929.1">
    <property type="nucleotide sequence ID" value="NZ_JBBLZC010000021.1"/>
</dbReference>
<feature type="domain" description="PAC" evidence="17">
    <location>
        <begin position="92"/>
        <end position="144"/>
    </location>
</feature>
<keyword evidence="19" id="KW-1185">Reference proteome</keyword>
<keyword evidence="14" id="KW-0843">Virulence</keyword>
<evidence type="ECO:0000256" key="14">
    <source>
        <dbReference type="ARBA" id="ARBA00023026"/>
    </source>
</evidence>
<protein>
    <recommendedName>
        <fullName evidence="2">histidine kinase</fullName>
        <ecNumber evidence="2">2.7.13.3</ecNumber>
    </recommendedName>
</protein>
<dbReference type="Gene3D" id="3.30.565.10">
    <property type="entry name" value="Histidine kinase-like ATPase, C-terminal domain"/>
    <property type="match status" value="1"/>
</dbReference>
<keyword evidence="8" id="KW-0808">Transferase</keyword>
<comment type="caution">
    <text evidence="18">The sequence shown here is derived from an EMBL/GenBank/DDBJ whole genome shotgun (WGS) entry which is preliminary data.</text>
</comment>
<evidence type="ECO:0000313" key="18">
    <source>
        <dbReference type="EMBL" id="MEK0085082.1"/>
    </source>
</evidence>
<dbReference type="Gene3D" id="3.30.450.20">
    <property type="entry name" value="PAS domain"/>
    <property type="match status" value="3"/>
</dbReference>
<dbReference type="InterPro" id="IPR011102">
    <property type="entry name" value="Sig_transdc_His_kinase_HWE"/>
</dbReference>
<dbReference type="SMART" id="SM00911">
    <property type="entry name" value="HWE_HK"/>
    <property type="match status" value="1"/>
</dbReference>
<gene>
    <name evidence="18" type="ORF">U1T56_18165</name>
</gene>
<evidence type="ECO:0000256" key="11">
    <source>
        <dbReference type="ARBA" id="ARBA00022777"/>
    </source>
</evidence>
<dbReference type="InterPro" id="IPR001610">
    <property type="entry name" value="PAC"/>
</dbReference>
<dbReference type="Gene3D" id="2.10.70.100">
    <property type="match status" value="2"/>
</dbReference>
<dbReference type="Pfam" id="PF07536">
    <property type="entry name" value="HWE_HK"/>
    <property type="match status" value="1"/>
</dbReference>
<name>A0ABU8XYR4_9PROT</name>
<evidence type="ECO:0000256" key="1">
    <source>
        <dbReference type="ARBA" id="ARBA00000085"/>
    </source>
</evidence>
<dbReference type="InterPro" id="IPR000014">
    <property type="entry name" value="PAS"/>
</dbReference>
<feature type="domain" description="PAS" evidence="16">
    <location>
        <begin position="17"/>
        <end position="88"/>
    </location>
</feature>
<feature type="domain" description="PAS" evidence="16">
    <location>
        <begin position="286"/>
        <end position="357"/>
    </location>
</feature>
<feature type="domain" description="PAC" evidence="17">
    <location>
        <begin position="233"/>
        <end position="285"/>
    </location>
</feature>
<dbReference type="SMART" id="SM00086">
    <property type="entry name" value="PAC"/>
    <property type="match status" value="3"/>
</dbReference>
<evidence type="ECO:0000256" key="12">
    <source>
        <dbReference type="ARBA" id="ARBA00022840"/>
    </source>
</evidence>
<evidence type="ECO:0000256" key="13">
    <source>
        <dbReference type="ARBA" id="ARBA00022991"/>
    </source>
</evidence>
<dbReference type="InterPro" id="IPR013655">
    <property type="entry name" value="PAS_fold_3"/>
</dbReference>